<feature type="chain" id="PRO_5037942450" evidence="1">
    <location>
        <begin position="29"/>
        <end position="809"/>
    </location>
</feature>
<dbReference type="AlphaFoldDB" id="A0A926IUL1"/>
<dbReference type="GO" id="GO:0004553">
    <property type="term" value="F:hydrolase activity, hydrolyzing O-glycosyl compounds"/>
    <property type="evidence" value="ECO:0007669"/>
    <property type="project" value="InterPro"/>
</dbReference>
<dbReference type="InterPro" id="IPR026906">
    <property type="entry name" value="LRR_5"/>
</dbReference>
<keyword evidence="1" id="KW-0732">Signal</keyword>
<dbReference type="InterPro" id="IPR003343">
    <property type="entry name" value="Big_2"/>
</dbReference>
<name>A0A926IUL1_9FIRM</name>
<sequence>MKNKIFNRLSSLVVIVAMLMGFTVSVSAGNDGLIGANIKDGQLLGYFGDGGDIKIPDTVTIIAGEAFLNNDNITSVTIPGSVQVIGYHAFDGCTELERVIFEDPTDGADLIIRLDAFANCPKLTECEIPAVASYVTANVFKGCDSMEKITVHPQNPYYFTDDNGVMFGPWVNEGEPQYDDPNLTLTAYPSGREGSYSIPESVRGRTVNRIWAGSFKNAEKLTDIEISETVKIIGGNAFEHSGLTDVTVPDTVESLGSGAFEDCAKLTHIQLPKNLTSIPHSIFKGCTSLSSIEFPQAATNIEMYAFADCKSLTNLILPDGLVNITLAAFEGCTNLQRVVIPASVTGFPNDDTLGAYDMFPDSPKSLVVYVEKGSNGERWAVNNVADWGYQYEILDSVSNLDGVDFGSFYLINLDKKVRVEGKFSINSQLVVNEINSGDEYDAFQAKSENGILKVYEVSVSTDTENDTYTVSIGLPDGYSKNAKLYCYENGEAVEISSSQVSKTFTVQTGSLGYFAVIDSSISGGEDHEVTKVTLNKTSAAMKKGDKLQLSATVLPQTATNKSIRWESSDNTVATVDSKGVVTAVSAGSAIITATAVNGVNAACTISVTDSEIPKPAEEKIETKVSLKADKAVSEKGKSYFTLALSESSRIANIQITFETSTNDVTVSGSNGFTVIGGTEGGKVILGYLNANGELFSSAQSADIAKITVNAENATLKITDVKVSGWDADKTVKYGKVNGIDPSEATFTDALSYDVNQDGTVDLLDITKAQLYYRADKNSSNWNDASKCDFNDDGRIDIEDYMAIWLNFTK</sequence>
<dbReference type="RefSeq" id="WP_262432328.1">
    <property type="nucleotide sequence ID" value="NZ_JACRTE010000011.1"/>
</dbReference>
<dbReference type="SUPFAM" id="SSF63446">
    <property type="entry name" value="Type I dockerin domain"/>
    <property type="match status" value="1"/>
</dbReference>
<dbReference type="InterPro" id="IPR036439">
    <property type="entry name" value="Dockerin_dom_sf"/>
</dbReference>
<dbReference type="InterPro" id="IPR053139">
    <property type="entry name" value="Surface_bspA-like"/>
</dbReference>
<dbReference type="Gene3D" id="2.60.40.1080">
    <property type="match status" value="1"/>
</dbReference>
<dbReference type="InterPro" id="IPR032675">
    <property type="entry name" value="LRR_dom_sf"/>
</dbReference>
<evidence type="ECO:0000313" key="3">
    <source>
        <dbReference type="EMBL" id="MBC8596953.1"/>
    </source>
</evidence>
<dbReference type="GO" id="GO:0000272">
    <property type="term" value="P:polysaccharide catabolic process"/>
    <property type="evidence" value="ECO:0007669"/>
    <property type="project" value="InterPro"/>
</dbReference>
<accession>A0A926IUL1</accession>
<feature type="domain" description="BIG2" evidence="2">
    <location>
        <begin position="528"/>
        <end position="605"/>
    </location>
</feature>
<gene>
    <name evidence="3" type="ORF">H8706_08740</name>
</gene>
<dbReference type="Gene3D" id="3.40.50.12480">
    <property type="match status" value="1"/>
</dbReference>
<dbReference type="InterPro" id="IPR008964">
    <property type="entry name" value="Invasin/intimin_cell_adhesion"/>
</dbReference>
<dbReference type="Pfam" id="PF13306">
    <property type="entry name" value="LRR_5"/>
    <property type="match status" value="2"/>
</dbReference>
<dbReference type="Pfam" id="PF02368">
    <property type="entry name" value="Big_2"/>
    <property type="match status" value="1"/>
</dbReference>
<feature type="signal peptide" evidence="1">
    <location>
        <begin position="1"/>
        <end position="28"/>
    </location>
</feature>
<dbReference type="Gene3D" id="3.80.10.10">
    <property type="entry name" value="Ribonuclease Inhibitor"/>
    <property type="match status" value="1"/>
</dbReference>
<keyword evidence="4" id="KW-1185">Reference proteome</keyword>
<dbReference type="Gene3D" id="1.10.1330.10">
    <property type="entry name" value="Dockerin domain"/>
    <property type="match status" value="1"/>
</dbReference>
<protein>
    <submittedName>
        <fullName evidence="3">Leucine-rich repeat protein</fullName>
    </submittedName>
</protein>
<evidence type="ECO:0000259" key="2">
    <source>
        <dbReference type="SMART" id="SM00635"/>
    </source>
</evidence>
<dbReference type="SMART" id="SM00635">
    <property type="entry name" value="BID_2"/>
    <property type="match status" value="1"/>
</dbReference>
<dbReference type="SUPFAM" id="SSF52058">
    <property type="entry name" value="L domain-like"/>
    <property type="match status" value="1"/>
</dbReference>
<evidence type="ECO:0000256" key="1">
    <source>
        <dbReference type="SAM" id="SignalP"/>
    </source>
</evidence>
<dbReference type="PANTHER" id="PTHR45661:SF3">
    <property type="entry name" value="IG-LIKE DOMAIN-CONTAINING PROTEIN"/>
    <property type="match status" value="1"/>
</dbReference>
<dbReference type="Pfam" id="PF00404">
    <property type="entry name" value="Dockerin_1"/>
    <property type="match status" value="1"/>
</dbReference>
<organism evidence="3 4">
    <name type="scientific">Qingrenia yutianensis</name>
    <dbReference type="NCBI Taxonomy" id="2763676"/>
    <lineage>
        <taxon>Bacteria</taxon>
        <taxon>Bacillati</taxon>
        <taxon>Bacillota</taxon>
        <taxon>Clostridia</taxon>
        <taxon>Eubacteriales</taxon>
        <taxon>Oscillospiraceae</taxon>
        <taxon>Qingrenia</taxon>
    </lineage>
</organism>
<dbReference type="EMBL" id="JACRTE010000011">
    <property type="protein sequence ID" value="MBC8596953.1"/>
    <property type="molecule type" value="Genomic_DNA"/>
</dbReference>
<evidence type="ECO:0000313" key="4">
    <source>
        <dbReference type="Proteomes" id="UP000647416"/>
    </source>
</evidence>
<comment type="caution">
    <text evidence="3">The sequence shown here is derived from an EMBL/GenBank/DDBJ whole genome shotgun (WGS) entry which is preliminary data.</text>
</comment>
<dbReference type="SUPFAM" id="SSF49373">
    <property type="entry name" value="Invasin/intimin cell-adhesion fragments"/>
    <property type="match status" value="1"/>
</dbReference>
<dbReference type="InterPro" id="IPR018247">
    <property type="entry name" value="EF_Hand_1_Ca_BS"/>
</dbReference>
<dbReference type="InterPro" id="IPR002105">
    <property type="entry name" value="Dockerin_1_rpt"/>
</dbReference>
<dbReference type="Proteomes" id="UP000647416">
    <property type="component" value="Unassembled WGS sequence"/>
</dbReference>
<reference evidence="3" key="1">
    <citation type="submission" date="2020-08" db="EMBL/GenBank/DDBJ databases">
        <title>Genome public.</title>
        <authorList>
            <person name="Liu C."/>
            <person name="Sun Q."/>
        </authorList>
    </citation>
    <scope>NUCLEOTIDE SEQUENCE</scope>
    <source>
        <strain evidence="3">NSJ-50</strain>
    </source>
</reference>
<proteinExistence type="predicted"/>
<dbReference type="PROSITE" id="PS00018">
    <property type="entry name" value="EF_HAND_1"/>
    <property type="match status" value="2"/>
</dbReference>
<dbReference type="PANTHER" id="PTHR45661">
    <property type="entry name" value="SURFACE ANTIGEN"/>
    <property type="match status" value="1"/>
</dbReference>